<feature type="compositionally biased region" description="Polar residues" evidence="2">
    <location>
        <begin position="352"/>
        <end position="371"/>
    </location>
</feature>
<accession>A0ABQ9E8H7</accession>
<dbReference type="Pfam" id="PF09184">
    <property type="entry name" value="PPP4R2"/>
    <property type="match status" value="1"/>
</dbReference>
<gene>
    <name evidence="3" type="ORF">KUTeg_020643</name>
</gene>
<comment type="similarity">
    <text evidence="1">Belongs to the PPP4R2 family.</text>
</comment>
<feature type="compositionally biased region" description="Low complexity" evidence="2">
    <location>
        <begin position="289"/>
        <end position="298"/>
    </location>
</feature>
<organism evidence="3 4">
    <name type="scientific">Tegillarca granosa</name>
    <name type="common">Malaysian cockle</name>
    <name type="synonym">Anadara granosa</name>
    <dbReference type="NCBI Taxonomy" id="220873"/>
    <lineage>
        <taxon>Eukaryota</taxon>
        <taxon>Metazoa</taxon>
        <taxon>Spiralia</taxon>
        <taxon>Lophotrochozoa</taxon>
        <taxon>Mollusca</taxon>
        <taxon>Bivalvia</taxon>
        <taxon>Autobranchia</taxon>
        <taxon>Pteriomorphia</taxon>
        <taxon>Arcoida</taxon>
        <taxon>Arcoidea</taxon>
        <taxon>Arcidae</taxon>
        <taxon>Tegillarca</taxon>
    </lineage>
</organism>
<feature type="compositionally biased region" description="Low complexity" evidence="2">
    <location>
        <begin position="372"/>
        <end position="386"/>
    </location>
</feature>
<evidence type="ECO:0000256" key="2">
    <source>
        <dbReference type="SAM" id="MobiDB-lite"/>
    </source>
</evidence>
<evidence type="ECO:0000313" key="3">
    <source>
        <dbReference type="EMBL" id="KAJ8301656.1"/>
    </source>
</evidence>
<evidence type="ECO:0008006" key="5">
    <source>
        <dbReference type="Google" id="ProtNLM"/>
    </source>
</evidence>
<evidence type="ECO:0000313" key="4">
    <source>
        <dbReference type="Proteomes" id="UP001217089"/>
    </source>
</evidence>
<evidence type="ECO:0000256" key="1">
    <source>
        <dbReference type="ARBA" id="ARBA00009207"/>
    </source>
</evidence>
<feature type="compositionally biased region" description="Polar residues" evidence="2">
    <location>
        <begin position="233"/>
        <end position="253"/>
    </location>
</feature>
<dbReference type="PANTHER" id="PTHR16487:SF0">
    <property type="entry name" value="PROTEIN PHOSPHATASE 4 REGULATORY SUBUNIT 2-RELATED"/>
    <property type="match status" value="1"/>
</dbReference>
<protein>
    <recommendedName>
        <fullName evidence="5">Serine/threonine-protein phosphatase 4 regulatory subunit 2</fullName>
    </recommendedName>
</protein>
<comment type="caution">
    <text evidence="3">The sequence shown here is derived from an EMBL/GenBank/DDBJ whole genome shotgun (WGS) entry which is preliminary data.</text>
</comment>
<sequence>MTSMVEVKMTMENQEEVLDALNCFEKKPSDEIPPILEQYLRQIAKTGETLFPWPKLKSLFITKLDRVMKKFHQEMSTDIPKCPNVDNTKFEEMRERILETVEQFQGAPFTIQRLCELLTEPMRHYQRSDKFLRGIEKNVLVVSTVDPFGRKIVSENRNMVNGLDGLDMNGYNGGQGDAPPVTQYSAFPSSQLTNQQVDKNSVMKITEQCDEMPEAENEKILKDIMETEKSQTHNDSLPQEETTQPFSASTDAETTCDAEQDASETTANNNAKSETQNYFGEVKSESENSDNNINDTSDGNYITQDQSDSTDMNRVHTENLPVLETVSEKEQYSEETPQQENLAEQEEKLVNSPRTTSTCNVEETSSSEDVTNCNNDNESISSSNNDGDNHNTQEIQSSNTVVNTQTNDTTAAISTQYDKVDVLATSGIKLLLLRC</sequence>
<keyword evidence="4" id="KW-1185">Reference proteome</keyword>
<proteinExistence type="inferred from homology"/>
<feature type="compositionally biased region" description="Polar residues" evidence="2">
    <location>
        <begin position="263"/>
        <end position="278"/>
    </location>
</feature>
<reference evidence="3 4" key="1">
    <citation type="submission" date="2022-12" db="EMBL/GenBank/DDBJ databases">
        <title>Chromosome-level genome of Tegillarca granosa.</title>
        <authorList>
            <person name="Kim J."/>
        </authorList>
    </citation>
    <scope>NUCLEOTIDE SEQUENCE [LARGE SCALE GENOMIC DNA]</scope>
    <source>
        <strain evidence="3">Teg-2019</strain>
        <tissue evidence="3">Adductor muscle</tissue>
    </source>
</reference>
<feature type="region of interest" description="Disordered" evidence="2">
    <location>
        <begin position="228"/>
        <end position="403"/>
    </location>
</feature>
<dbReference type="Proteomes" id="UP001217089">
    <property type="component" value="Unassembled WGS sequence"/>
</dbReference>
<dbReference type="InterPro" id="IPR015267">
    <property type="entry name" value="PPP4R2"/>
</dbReference>
<feature type="compositionally biased region" description="Polar residues" evidence="2">
    <location>
        <begin position="299"/>
        <end position="310"/>
    </location>
</feature>
<name>A0ABQ9E8H7_TEGGR</name>
<dbReference type="EMBL" id="JARBDR010000918">
    <property type="protein sequence ID" value="KAJ8301656.1"/>
    <property type="molecule type" value="Genomic_DNA"/>
</dbReference>
<dbReference type="PANTHER" id="PTHR16487">
    <property type="entry name" value="PPP4R2-RELATED PROTEIN"/>
    <property type="match status" value="1"/>
</dbReference>